<dbReference type="OrthoDB" id="8764943at2"/>
<dbReference type="AlphaFoldDB" id="A0A434A6U3"/>
<evidence type="ECO:0000313" key="3">
    <source>
        <dbReference type="EMBL" id="RUT70121.1"/>
    </source>
</evidence>
<name>A0A434A6U3_9FLAO</name>
<comment type="caution">
    <text evidence="3">The sequence shown here is derived from an EMBL/GenBank/DDBJ whole genome shotgun (WGS) entry which is preliminary data.</text>
</comment>
<accession>A0A434A6U3</accession>
<feature type="domain" description="Outer membrane protein beta-barrel" evidence="2">
    <location>
        <begin position="293"/>
        <end position="681"/>
    </location>
</feature>
<evidence type="ECO:0000256" key="1">
    <source>
        <dbReference type="SAM" id="SignalP"/>
    </source>
</evidence>
<dbReference type="EMBL" id="QWDM01000007">
    <property type="protein sequence ID" value="RUT70121.1"/>
    <property type="molecule type" value="Genomic_DNA"/>
</dbReference>
<keyword evidence="3" id="KW-0675">Receptor</keyword>
<evidence type="ECO:0000259" key="2">
    <source>
        <dbReference type="Pfam" id="PF14905"/>
    </source>
</evidence>
<dbReference type="Proteomes" id="UP000288102">
    <property type="component" value="Unassembled WGS sequence"/>
</dbReference>
<keyword evidence="4" id="KW-1185">Reference proteome</keyword>
<gene>
    <name evidence="3" type="ORF">D0817_13165</name>
</gene>
<feature type="chain" id="PRO_5019018754" evidence="1">
    <location>
        <begin position="25"/>
        <end position="704"/>
    </location>
</feature>
<dbReference type="InterPro" id="IPR041700">
    <property type="entry name" value="OMP_b-brl_3"/>
</dbReference>
<dbReference type="Pfam" id="PF14905">
    <property type="entry name" value="OMP_b-brl_3"/>
    <property type="match status" value="1"/>
</dbReference>
<keyword evidence="1" id="KW-0732">Signal</keyword>
<reference evidence="4" key="1">
    <citation type="journal article" date="2019" name="Syst. Appl. Microbiol.">
        <title>Flavobacterium circumlabens sp. nov. and Flavobacterium cupreum sp. nov., two psychrotrophic species isolated from Antarctic environmental samples.</title>
        <authorList>
            <person name="Kralova S."/>
            <person name="Busse H.-J."/>
            <person name="Svec P."/>
            <person name="Maslanova I."/>
            <person name="Stankova E."/>
            <person name="Bartak M."/>
            <person name="Sedlacek I."/>
        </authorList>
    </citation>
    <scope>NUCLEOTIDE SEQUENCE [LARGE SCALE GENOMIC DNA]</scope>
    <source>
        <strain evidence="4">CCM 8825</strain>
    </source>
</reference>
<dbReference type="SUPFAM" id="SSF56935">
    <property type="entry name" value="Porins"/>
    <property type="match status" value="1"/>
</dbReference>
<proteinExistence type="predicted"/>
<organism evidence="3 4">
    <name type="scientific">Flavobacterium cupreum</name>
    <dbReference type="NCBI Taxonomy" id="2133766"/>
    <lineage>
        <taxon>Bacteria</taxon>
        <taxon>Pseudomonadati</taxon>
        <taxon>Bacteroidota</taxon>
        <taxon>Flavobacteriia</taxon>
        <taxon>Flavobacteriales</taxon>
        <taxon>Flavobacteriaceae</taxon>
        <taxon>Flavobacterium</taxon>
    </lineage>
</organism>
<sequence>MKIYMFLKIILALLVFCFSIVGNAQNETPNDSIPKKLEEVVITQNKKTFTNTNGNIKIDVVNSIYNSIPNAVDLLAKLPTVQISSDKEIITVIGKGSPLIYIDNQKVGINDLNALAVADIKTIEMIQNPSSKYEAEGRSVILITRKFSKKDSFRTEISEVASFKKQYNNYLGFNSNFKKNKLEWKANFNYNKLQPWESHSIKYQIPEANIASDYDVAALTKRNQFVFGGGLFYKINDDDYFSISVNSKLQKDSFDINTTTYNKNKTEINNVITWTGNESKKNFVNSFLNYQKKIKSIDAQFFTGLQYSNFDQGLFTEVSDNYNDTQFEQAQIRDQKFEINYFSGRMDIEKKFKNELKLEFGGLYSAANSKSDVAVFYTVTNDNELSFYDFKEANGSGYTQLSGKIKKIDFSVGFRVEHSKVTGKFKTDELPLLDKKYTNLFPKMQFIIPIDCVKSISVNYAKSISRPNYSSLSQGSTYINPYFLYARNINLVPTITDEIAANFQYHDKSVRLSFTKSNNPVHNSFSFDDQKNIMTFKDINFDKSTAVSLDFTLPFTYKFWTTTNSLVFILEKIEDESAVVLASEPYLYYVSNNEFRLPKEYVFTLNFWGLTKQKTGVFETNPRLIVDMAVSKTFFQKWKCTLSCNNIFKNNIETEKFTINTIHSTARYVVDNHEISIAVKYSFGKIKETEFKERNIDENQNRIR</sequence>
<evidence type="ECO:0000313" key="4">
    <source>
        <dbReference type="Proteomes" id="UP000288102"/>
    </source>
</evidence>
<protein>
    <submittedName>
        <fullName evidence="3">TonB-dependent receptor</fullName>
    </submittedName>
</protein>
<feature type="signal peptide" evidence="1">
    <location>
        <begin position="1"/>
        <end position="24"/>
    </location>
</feature>